<keyword evidence="3" id="KW-1185">Reference proteome</keyword>
<proteinExistence type="predicted"/>
<dbReference type="EMBL" id="JANBVO010000002">
    <property type="protein sequence ID" value="KAJ9156420.1"/>
    <property type="molecule type" value="Genomic_DNA"/>
</dbReference>
<feature type="region of interest" description="Disordered" evidence="1">
    <location>
        <begin position="51"/>
        <end position="74"/>
    </location>
</feature>
<sequence>MAKNRNGAESWQCFRHADGRKLSSFSSPFRRKIAAASRFTYLMIVHRDDDPASGPFQPSLPPEWDIQDTRLARA</sequence>
<evidence type="ECO:0000313" key="3">
    <source>
        <dbReference type="Proteomes" id="UP001174694"/>
    </source>
</evidence>
<evidence type="ECO:0000256" key="1">
    <source>
        <dbReference type="SAM" id="MobiDB-lite"/>
    </source>
</evidence>
<protein>
    <submittedName>
        <fullName evidence="2">Uncharacterized protein</fullName>
    </submittedName>
</protein>
<comment type="caution">
    <text evidence="2">The sequence shown here is derived from an EMBL/GenBank/DDBJ whole genome shotgun (WGS) entry which is preliminary data.</text>
</comment>
<dbReference type="AlphaFoldDB" id="A0AA38S538"/>
<organism evidence="2 3">
    <name type="scientific">Pleurostoma richardsiae</name>
    <dbReference type="NCBI Taxonomy" id="41990"/>
    <lineage>
        <taxon>Eukaryota</taxon>
        <taxon>Fungi</taxon>
        <taxon>Dikarya</taxon>
        <taxon>Ascomycota</taxon>
        <taxon>Pezizomycotina</taxon>
        <taxon>Sordariomycetes</taxon>
        <taxon>Sordariomycetidae</taxon>
        <taxon>Calosphaeriales</taxon>
        <taxon>Pleurostomataceae</taxon>
        <taxon>Pleurostoma</taxon>
    </lineage>
</organism>
<name>A0AA38S538_9PEZI</name>
<gene>
    <name evidence="2" type="ORF">NKR23_g817</name>
</gene>
<reference evidence="2" key="1">
    <citation type="submission" date="2022-07" db="EMBL/GenBank/DDBJ databases">
        <title>Fungi with potential for degradation of polypropylene.</title>
        <authorList>
            <person name="Gostincar C."/>
        </authorList>
    </citation>
    <scope>NUCLEOTIDE SEQUENCE</scope>
    <source>
        <strain evidence="2">EXF-13308</strain>
    </source>
</reference>
<accession>A0AA38S538</accession>
<evidence type="ECO:0000313" key="2">
    <source>
        <dbReference type="EMBL" id="KAJ9156420.1"/>
    </source>
</evidence>
<dbReference type="Proteomes" id="UP001174694">
    <property type="component" value="Unassembled WGS sequence"/>
</dbReference>